<dbReference type="KEGG" id="fno:Fnod_0401"/>
<dbReference type="Pfam" id="PF03646">
    <property type="entry name" value="FlaG"/>
    <property type="match status" value="1"/>
</dbReference>
<reference evidence="2 3" key="1">
    <citation type="submission" date="2007-07" db="EMBL/GenBank/DDBJ databases">
        <title>Complete sequence of Fervidobacterium nodosum Rt17-B1.</title>
        <authorList>
            <consortium name="US DOE Joint Genome Institute"/>
            <person name="Copeland A."/>
            <person name="Lucas S."/>
            <person name="Lapidus A."/>
            <person name="Barry K."/>
            <person name="Glavina del Rio T."/>
            <person name="Dalin E."/>
            <person name="Tice H."/>
            <person name="Pitluck S."/>
            <person name="Saunders E."/>
            <person name="Brettin T."/>
            <person name="Bruce D."/>
            <person name="Detter J.C."/>
            <person name="Han C."/>
            <person name="Schmutz J."/>
            <person name="Larimer F."/>
            <person name="Land M."/>
            <person name="Hauser L."/>
            <person name="Kyrpides N."/>
            <person name="Mikhailova N."/>
            <person name="Nelson K."/>
            <person name="Gogarten J.P."/>
            <person name="Noll K."/>
            <person name="Richardson P."/>
        </authorList>
    </citation>
    <scope>NUCLEOTIDE SEQUENCE [LARGE SCALE GENOMIC DNA]</scope>
    <source>
        <strain evidence="3">ATCC 35602 / DSM 5306 / Rt17-B1</strain>
    </source>
</reference>
<keyword evidence="1" id="KW-0175">Coiled coil</keyword>
<accession>A7HK33</accession>
<name>A7HK33_FERNB</name>
<evidence type="ECO:0000313" key="2">
    <source>
        <dbReference type="EMBL" id="ABS60266.1"/>
    </source>
</evidence>
<dbReference type="Proteomes" id="UP000002415">
    <property type="component" value="Chromosome"/>
</dbReference>
<reference evidence="2 3" key="2">
    <citation type="journal article" date="2009" name="Proc. Natl. Acad. Sci. U.S.A.">
        <title>On the chimeric nature, thermophilic origin, and phylogenetic placement of the Thermotogales.</title>
        <authorList>
            <person name="Zhaxybayeva O."/>
            <person name="Swithers K.S."/>
            <person name="Lapierre P."/>
            <person name="Fournier G.P."/>
            <person name="Bickhart D.M."/>
            <person name="DeBoy R.T."/>
            <person name="Nelson K.E."/>
            <person name="Nesbo C.L."/>
            <person name="Doolittle W.F."/>
            <person name="Gogarten J.P."/>
            <person name="Noll K.M."/>
        </authorList>
    </citation>
    <scope>NUCLEOTIDE SEQUENCE [LARGE SCALE GENOMIC DNA]</scope>
    <source>
        <strain evidence="3">ATCC 35602 / DSM 5306 / Rt17-B1</strain>
    </source>
</reference>
<dbReference type="AlphaFoldDB" id="A7HK33"/>
<dbReference type="STRING" id="381764.Fnod_0401"/>
<evidence type="ECO:0000313" key="3">
    <source>
        <dbReference type="Proteomes" id="UP000002415"/>
    </source>
</evidence>
<keyword evidence="2" id="KW-0966">Cell projection</keyword>
<feature type="coiled-coil region" evidence="1">
    <location>
        <begin position="40"/>
        <end position="67"/>
    </location>
</feature>
<keyword evidence="3" id="KW-1185">Reference proteome</keyword>
<protein>
    <submittedName>
        <fullName evidence="2">Flagellar protein FlaG protein</fullName>
    </submittedName>
</protein>
<organism evidence="2 3">
    <name type="scientific">Fervidobacterium nodosum (strain ATCC 35602 / DSM 5306 / Rt17-B1)</name>
    <dbReference type="NCBI Taxonomy" id="381764"/>
    <lineage>
        <taxon>Bacteria</taxon>
        <taxon>Thermotogati</taxon>
        <taxon>Thermotogota</taxon>
        <taxon>Thermotogae</taxon>
        <taxon>Thermotogales</taxon>
        <taxon>Fervidobacteriaceae</taxon>
        <taxon>Fervidobacterium</taxon>
    </lineage>
</organism>
<dbReference type="InterPro" id="IPR005186">
    <property type="entry name" value="FlaG"/>
</dbReference>
<dbReference type="eggNOG" id="COG1334">
    <property type="taxonomic scope" value="Bacteria"/>
</dbReference>
<sequence>MDKIKSIGGAILNDITGIPFLKNEAEKTNRESVENLPINVRTTQKEIANKQEEIDLFKENFEKLKKIFRGEAEFKIDKDTNMVVIKIKDPDTGEIIRQIPPELAVKLAKNIQEILGVLMDERV</sequence>
<dbReference type="PANTHER" id="PTHR37166">
    <property type="entry name" value="PROTEIN FLAG"/>
    <property type="match status" value="1"/>
</dbReference>
<evidence type="ECO:0000256" key="1">
    <source>
        <dbReference type="SAM" id="Coils"/>
    </source>
</evidence>
<dbReference type="RefSeq" id="WP_011993586.1">
    <property type="nucleotide sequence ID" value="NC_009718.1"/>
</dbReference>
<dbReference type="EMBL" id="CP000771">
    <property type="protein sequence ID" value="ABS60266.1"/>
    <property type="molecule type" value="Genomic_DNA"/>
</dbReference>
<dbReference type="Gene3D" id="3.30.160.170">
    <property type="entry name" value="FlaG-like"/>
    <property type="match status" value="1"/>
</dbReference>
<keyword evidence="2" id="KW-0282">Flagellum</keyword>
<dbReference type="InterPro" id="IPR035924">
    <property type="entry name" value="FlaG-like_sf"/>
</dbReference>
<dbReference type="HOGENOM" id="CLU_120910_3_3_0"/>
<keyword evidence="2" id="KW-0969">Cilium</keyword>
<gene>
    <name evidence="2" type="ordered locus">Fnod_0401</name>
</gene>
<proteinExistence type="predicted"/>
<dbReference type="OrthoDB" id="9799867at2"/>
<dbReference type="PANTHER" id="PTHR37166:SF1">
    <property type="entry name" value="PROTEIN FLAG"/>
    <property type="match status" value="1"/>
</dbReference>
<dbReference type="SUPFAM" id="SSF160214">
    <property type="entry name" value="FlaG-like"/>
    <property type="match status" value="1"/>
</dbReference>